<dbReference type="InterPro" id="IPR050315">
    <property type="entry name" value="FAD-oxidoreductase_2"/>
</dbReference>
<dbReference type="InterPro" id="IPR036188">
    <property type="entry name" value="FAD/NAD-bd_sf"/>
</dbReference>
<dbReference type="Gene3D" id="3.90.700.10">
    <property type="entry name" value="Succinate dehydrogenase/fumarate reductase flavoprotein, catalytic domain"/>
    <property type="match status" value="1"/>
</dbReference>
<dbReference type="Proteomes" id="UP000253817">
    <property type="component" value="Unassembled WGS sequence"/>
</dbReference>
<dbReference type="PROSITE" id="PS51257">
    <property type="entry name" value="PROKAR_LIPOPROTEIN"/>
    <property type="match status" value="1"/>
</dbReference>
<keyword evidence="6" id="KW-0732">Signal</keyword>
<name>A0A3N0J2G6_9ACTN</name>
<evidence type="ECO:0000313" key="11">
    <source>
        <dbReference type="Proteomes" id="UP000270112"/>
    </source>
</evidence>
<dbReference type="PANTHER" id="PTHR43400">
    <property type="entry name" value="FUMARATE REDUCTASE"/>
    <property type="match status" value="1"/>
</dbReference>
<keyword evidence="4" id="KW-0560">Oxidoreductase</keyword>
<dbReference type="InterPro" id="IPR027477">
    <property type="entry name" value="Succ_DH/fumarate_Rdtase_cat_sf"/>
</dbReference>
<evidence type="ECO:0000256" key="6">
    <source>
        <dbReference type="SAM" id="SignalP"/>
    </source>
</evidence>
<keyword evidence="3" id="KW-0274">FAD</keyword>
<comment type="caution">
    <text evidence="9">The sequence shown here is derived from an EMBL/GenBank/DDBJ whole genome shotgun (WGS) entry which is preliminary data.</text>
</comment>
<organism evidence="9 11">
    <name type="scientific">Eggerthella sinensis</name>
    <dbReference type="NCBI Taxonomy" id="242230"/>
    <lineage>
        <taxon>Bacteria</taxon>
        <taxon>Bacillati</taxon>
        <taxon>Actinomycetota</taxon>
        <taxon>Coriobacteriia</taxon>
        <taxon>Eggerthellales</taxon>
        <taxon>Eggerthellaceae</taxon>
        <taxon>Eggerthella</taxon>
    </lineage>
</organism>
<accession>A0A3N0J2G6</accession>
<dbReference type="PRINTS" id="PR00368">
    <property type="entry name" value="FADPNR"/>
</dbReference>
<dbReference type="EMBL" id="PPTT01000002">
    <property type="protein sequence ID" value="RDB71372.1"/>
    <property type="molecule type" value="Genomic_DNA"/>
</dbReference>
<evidence type="ECO:0000256" key="5">
    <source>
        <dbReference type="SAM" id="MobiDB-lite"/>
    </source>
</evidence>
<proteinExistence type="predicted"/>
<comment type="cofactor">
    <cofactor evidence="1">
        <name>FAD</name>
        <dbReference type="ChEBI" id="CHEBI:57692"/>
    </cofactor>
</comment>
<reference evidence="11" key="2">
    <citation type="submission" date="2018-05" db="EMBL/GenBank/DDBJ databases">
        <title>Genome Sequencing of selected type strains of the family Eggerthellaceae.</title>
        <authorList>
            <person name="Danylec N."/>
            <person name="Stoll D.A."/>
            <person name="Doetsch A."/>
            <person name="Huch M."/>
        </authorList>
    </citation>
    <scope>NUCLEOTIDE SEQUENCE [LARGE SCALE GENOMIC DNA]</scope>
    <source>
        <strain evidence="11">DSM 16107</strain>
    </source>
</reference>
<reference evidence="8 10" key="1">
    <citation type="journal article" date="2018" name="Elife">
        <title>Discovery and characterization of a prevalent human gut bacterial enzyme sufficient for the inactivation of a family of plant toxins.</title>
        <authorList>
            <person name="Koppel N."/>
            <person name="Bisanz J.E."/>
            <person name="Pandelia M.E."/>
            <person name="Turnbaugh P.J."/>
            <person name="Balskus E.P."/>
        </authorList>
    </citation>
    <scope>NUCLEOTIDE SEQUENCE [LARGE SCALE GENOMIC DNA]</scope>
    <source>
        <strain evidence="8 10">DSM 16107</strain>
    </source>
</reference>
<dbReference type="SUPFAM" id="SSF51905">
    <property type="entry name" value="FAD/NAD(P)-binding domain"/>
    <property type="match status" value="1"/>
</dbReference>
<dbReference type="InterPro" id="IPR019546">
    <property type="entry name" value="TAT_signal_bac_arc"/>
</dbReference>
<evidence type="ECO:0000256" key="4">
    <source>
        <dbReference type="ARBA" id="ARBA00023002"/>
    </source>
</evidence>
<evidence type="ECO:0000313" key="9">
    <source>
        <dbReference type="EMBL" id="RNM43421.1"/>
    </source>
</evidence>
<gene>
    <name evidence="8" type="ORF">C1876_01045</name>
    <name evidence="9" type="ORF">DMP09_00595</name>
</gene>
<feature type="domain" description="FAD-dependent oxidoreductase 2 FAD-binding" evidence="7">
    <location>
        <begin position="84"/>
        <end position="526"/>
    </location>
</feature>
<keyword evidence="2" id="KW-0285">Flavoprotein</keyword>
<feature type="signal peptide" evidence="6">
    <location>
        <begin position="1"/>
        <end position="31"/>
    </location>
</feature>
<evidence type="ECO:0000256" key="3">
    <source>
        <dbReference type="ARBA" id="ARBA00022827"/>
    </source>
</evidence>
<dbReference type="SUPFAM" id="SSF56425">
    <property type="entry name" value="Succinate dehydrogenase/fumarate reductase flavoprotein, catalytic domain"/>
    <property type="match status" value="1"/>
</dbReference>
<protein>
    <submittedName>
        <fullName evidence="9">FAD-binding dehydrogenase</fullName>
    </submittedName>
</protein>
<evidence type="ECO:0000313" key="8">
    <source>
        <dbReference type="EMBL" id="RDB71372.1"/>
    </source>
</evidence>
<dbReference type="OrthoDB" id="9813348at2"/>
<dbReference type="PANTHER" id="PTHR43400:SF7">
    <property type="entry name" value="FAD-DEPENDENT OXIDOREDUCTASE 2 FAD BINDING DOMAIN-CONTAINING PROTEIN"/>
    <property type="match status" value="1"/>
</dbReference>
<dbReference type="GO" id="GO:0033765">
    <property type="term" value="F:steroid dehydrogenase activity, acting on the CH-CH group of donors"/>
    <property type="evidence" value="ECO:0007669"/>
    <property type="project" value="UniProtKB-ARBA"/>
</dbReference>
<evidence type="ECO:0000256" key="2">
    <source>
        <dbReference type="ARBA" id="ARBA00022630"/>
    </source>
</evidence>
<evidence type="ECO:0000313" key="10">
    <source>
        <dbReference type="Proteomes" id="UP000253817"/>
    </source>
</evidence>
<feature type="region of interest" description="Disordered" evidence="5">
    <location>
        <begin position="42"/>
        <end position="63"/>
    </location>
</feature>
<dbReference type="EMBL" id="QICC01000001">
    <property type="protein sequence ID" value="RNM43421.1"/>
    <property type="molecule type" value="Genomic_DNA"/>
</dbReference>
<sequence>MGEHTKNLDRRTFLKGGIVAGAAAAAGSMLAACAPQASVATATPSSADEGGARGASDATGVGAGYANPDGVGIPVTPSTTEDADVVVIGSGMGGFTAAMLTKEQDPDAHVIMLEKQSTLGGNTNFAEGGAGFLNMSPEEARAAVQADMIQRNFVVDASLFYALRTQQGDCSDWLFGKHGVPLKDYGSGQPLYEGGSGASAIAALTPQAEALGVDIRTESRAFALVMEDDYQVTGVQYKTADGNVVQLNAKAVVVASGGMNTNPELLKLYSNVDLGKVMPLGIGQDGDGHLMVEQTAHGRTGLQTIDGFFAGIGTADDPCGFNSDLNTAAGFQFSSVFVNQYGNRFYDESFGFNTGSQLFFTCIPQVVLSQRQAFALFDESYIQKWEAGQWQNGHNGFDSATKQGTPLEVRAEIEKVQNRDWFYQADTIEELGRALAADVESFDVEGFIKTIEAYNAASEGAEDEYGKPQEFIWALKTPPFYAAKAGVNAYNTNGGIHINTHAQVVDPNGKAIAGLYASGIATAGWDSQVYGGGTNQPVALWCSCAAARHLVEHRLGKTVADDWMGDVPMTSILGESYANANPLG</sequence>
<dbReference type="Pfam" id="PF10518">
    <property type="entry name" value="TAT_signal"/>
    <property type="match status" value="1"/>
</dbReference>
<dbReference type="Gene3D" id="3.50.50.60">
    <property type="entry name" value="FAD/NAD(P)-binding domain"/>
    <property type="match status" value="2"/>
</dbReference>
<dbReference type="InterPro" id="IPR006311">
    <property type="entry name" value="TAT_signal"/>
</dbReference>
<evidence type="ECO:0000259" key="7">
    <source>
        <dbReference type="Pfam" id="PF00890"/>
    </source>
</evidence>
<feature type="chain" id="PRO_5038925617" evidence="6">
    <location>
        <begin position="32"/>
        <end position="584"/>
    </location>
</feature>
<dbReference type="Proteomes" id="UP000270112">
    <property type="component" value="Unassembled WGS sequence"/>
</dbReference>
<dbReference type="RefSeq" id="WP_114544879.1">
    <property type="nucleotide sequence ID" value="NZ_PPTT01000002.1"/>
</dbReference>
<keyword evidence="10" id="KW-1185">Reference proteome</keyword>
<dbReference type="PROSITE" id="PS51318">
    <property type="entry name" value="TAT"/>
    <property type="match status" value="1"/>
</dbReference>
<dbReference type="AlphaFoldDB" id="A0A3N0J2G6"/>
<reference evidence="9" key="3">
    <citation type="journal article" date="2019" name="Microbiol. Resour. Announc.">
        <title>Draft Genome Sequences of Type Strains of Gordonibacter faecihominis, Paraeggerthella hongkongensis, Parvibacter caecicola,Slackia equolifaciens, Slackia faecicanis, and Slackia isoflavoniconvertens.</title>
        <authorList>
            <person name="Danylec N."/>
            <person name="Stoll D.A."/>
            <person name="Dotsch A."/>
            <person name="Huch M."/>
        </authorList>
    </citation>
    <scope>NUCLEOTIDE SEQUENCE</scope>
    <source>
        <strain evidence="9">DSM 16107</strain>
    </source>
</reference>
<evidence type="ECO:0000256" key="1">
    <source>
        <dbReference type="ARBA" id="ARBA00001974"/>
    </source>
</evidence>
<dbReference type="InterPro" id="IPR003953">
    <property type="entry name" value="FAD-dep_OxRdtase_2_FAD-bd"/>
</dbReference>
<dbReference type="Pfam" id="PF00890">
    <property type="entry name" value="FAD_binding_2"/>
    <property type="match status" value="1"/>
</dbReference>